<dbReference type="InterPro" id="IPR003661">
    <property type="entry name" value="HisK_dim/P_dom"/>
</dbReference>
<dbReference type="InterPro" id="IPR036097">
    <property type="entry name" value="HisK_dim/P_sf"/>
</dbReference>
<dbReference type="InterPro" id="IPR003594">
    <property type="entry name" value="HATPase_dom"/>
</dbReference>
<dbReference type="SUPFAM" id="SSF55874">
    <property type="entry name" value="ATPase domain of HSP90 chaperone/DNA topoisomerase II/histidine kinase"/>
    <property type="match status" value="1"/>
</dbReference>
<dbReference type="Gene3D" id="1.10.287.130">
    <property type="match status" value="1"/>
</dbReference>
<evidence type="ECO:0000256" key="4">
    <source>
        <dbReference type="ARBA" id="ARBA00022679"/>
    </source>
</evidence>
<comment type="catalytic activity">
    <reaction evidence="1">
        <text>ATP + protein L-histidine = ADP + protein N-phospho-L-histidine.</text>
        <dbReference type="EC" id="2.7.13.3"/>
    </reaction>
</comment>
<dbReference type="Pfam" id="PF02518">
    <property type="entry name" value="HATPase_c"/>
    <property type="match status" value="1"/>
</dbReference>
<dbReference type="InterPro" id="IPR036890">
    <property type="entry name" value="HATPase_C_sf"/>
</dbReference>
<keyword evidence="9" id="KW-0812">Transmembrane</keyword>
<evidence type="ECO:0000256" key="8">
    <source>
        <dbReference type="ARBA" id="ARBA00023012"/>
    </source>
</evidence>
<dbReference type="PRINTS" id="PR00344">
    <property type="entry name" value="BCTRLSENSOR"/>
</dbReference>
<protein>
    <recommendedName>
        <fullName evidence="2">histidine kinase</fullName>
        <ecNumber evidence="2">2.7.13.3</ecNumber>
    </recommendedName>
</protein>
<keyword evidence="8" id="KW-0902">Two-component regulatory system</keyword>
<proteinExistence type="predicted"/>
<feature type="transmembrane region" description="Helical" evidence="9">
    <location>
        <begin position="15"/>
        <end position="35"/>
    </location>
</feature>
<keyword evidence="3" id="KW-0597">Phosphoprotein</keyword>
<evidence type="ECO:0000256" key="3">
    <source>
        <dbReference type="ARBA" id="ARBA00022553"/>
    </source>
</evidence>
<dbReference type="CDD" id="cd00082">
    <property type="entry name" value="HisKA"/>
    <property type="match status" value="1"/>
</dbReference>
<reference evidence="11 12" key="1">
    <citation type="submission" date="2021-06" db="EMBL/GenBank/DDBJ databases">
        <title>50 bacteria genomes isolated from Dapeng, Shenzhen, China.</title>
        <authorList>
            <person name="Zheng W."/>
            <person name="Yu S."/>
            <person name="Huang Y."/>
        </authorList>
    </citation>
    <scope>NUCLEOTIDE SEQUENCE [LARGE SCALE GENOMIC DNA]</scope>
    <source>
        <strain evidence="11 12">DP1N14-2</strain>
    </source>
</reference>
<keyword evidence="6" id="KW-0418">Kinase</keyword>
<keyword evidence="12" id="KW-1185">Reference proteome</keyword>
<evidence type="ECO:0000256" key="7">
    <source>
        <dbReference type="ARBA" id="ARBA00022840"/>
    </source>
</evidence>
<dbReference type="GO" id="GO:0005524">
    <property type="term" value="F:ATP binding"/>
    <property type="evidence" value="ECO:0007669"/>
    <property type="project" value="UniProtKB-KW"/>
</dbReference>
<dbReference type="PANTHER" id="PTHR43065:SF10">
    <property type="entry name" value="PEROXIDE STRESS-ACTIVATED HISTIDINE KINASE MAK3"/>
    <property type="match status" value="1"/>
</dbReference>
<name>A0ABS7NGP0_9RHOB</name>
<keyword evidence="5" id="KW-0547">Nucleotide-binding</keyword>
<feature type="domain" description="Histidine kinase" evidence="10">
    <location>
        <begin position="297"/>
        <end position="507"/>
    </location>
</feature>
<evidence type="ECO:0000256" key="5">
    <source>
        <dbReference type="ARBA" id="ARBA00022741"/>
    </source>
</evidence>
<gene>
    <name evidence="11" type="ORF">KUV26_12970</name>
</gene>
<accession>A0ABS7NGP0</accession>
<dbReference type="EC" id="2.7.13.3" evidence="2"/>
<dbReference type="EMBL" id="JAHVJA010000005">
    <property type="protein sequence ID" value="MBY6140350.1"/>
    <property type="molecule type" value="Genomic_DNA"/>
</dbReference>
<organism evidence="11 12">
    <name type="scientific">Leisingera daeponensis</name>
    <dbReference type="NCBI Taxonomy" id="405746"/>
    <lineage>
        <taxon>Bacteria</taxon>
        <taxon>Pseudomonadati</taxon>
        <taxon>Pseudomonadota</taxon>
        <taxon>Alphaproteobacteria</taxon>
        <taxon>Rhodobacterales</taxon>
        <taxon>Roseobacteraceae</taxon>
        <taxon>Leisingera</taxon>
    </lineage>
</organism>
<evidence type="ECO:0000256" key="9">
    <source>
        <dbReference type="SAM" id="Phobius"/>
    </source>
</evidence>
<evidence type="ECO:0000256" key="1">
    <source>
        <dbReference type="ARBA" id="ARBA00000085"/>
    </source>
</evidence>
<evidence type="ECO:0000313" key="11">
    <source>
        <dbReference type="EMBL" id="MBY6140350.1"/>
    </source>
</evidence>
<keyword evidence="4" id="KW-0808">Transferase</keyword>
<dbReference type="Proteomes" id="UP000766629">
    <property type="component" value="Unassembled WGS sequence"/>
</dbReference>
<dbReference type="InterPro" id="IPR004358">
    <property type="entry name" value="Sig_transdc_His_kin-like_C"/>
</dbReference>
<evidence type="ECO:0000256" key="6">
    <source>
        <dbReference type="ARBA" id="ARBA00022777"/>
    </source>
</evidence>
<dbReference type="Gene3D" id="3.30.565.10">
    <property type="entry name" value="Histidine kinase-like ATPase, C-terminal domain"/>
    <property type="match status" value="1"/>
</dbReference>
<dbReference type="SUPFAM" id="SSF47384">
    <property type="entry name" value="Homodimeric domain of signal transducing histidine kinase"/>
    <property type="match status" value="1"/>
</dbReference>
<dbReference type="InterPro" id="IPR005467">
    <property type="entry name" value="His_kinase_dom"/>
</dbReference>
<keyword evidence="7 11" id="KW-0067">ATP-binding</keyword>
<dbReference type="RefSeq" id="WP_222508648.1">
    <property type="nucleotide sequence ID" value="NZ_JAHVJA010000005.1"/>
</dbReference>
<dbReference type="SMART" id="SM00388">
    <property type="entry name" value="HisKA"/>
    <property type="match status" value="1"/>
</dbReference>
<dbReference type="PROSITE" id="PS50109">
    <property type="entry name" value="HIS_KIN"/>
    <property type="match status" value="1"/>
</dbReference>
<evidence type="ECO:0000259" key="10">
    <source>
        <dbReference type="PROSITE" id="PS50109"/>
    </source>
</evidence>
<comment type="caution">
    <text evidence="11">The sequence shown here is derived from an EMBL/GenBank/DDBJ whole genome shotgun (WGS) entry which is preliminary data.</text>
</comment>
<evidence type="ECO:0000256" key="2">
    <source>
        <dbReference type="ARBA" id="ARBA00012438"/>
    </source>
</evidence>
<dbReference type="Pfam" id="PF00512">
    <property type="entry name" value="HisKA"/>
    <property type="match status" value="1"/>
</dbReference>
<dbReference type="SMART" id="SM00387">
    <property type="entry name" value="HATPase_c"/>
    <property type="match status" value="1"/>
</dbReference>
<keyword evidence="9" id="KW-1133">Transmembrane helix</keyword>
<feature type="transmembrane region" description="Helical" evidence="9">
    <location>
        <begin position="242"/>
        <end position="264"/>
    </location>
</feature>
<sequence>MKTPSPTPRPPASPLRLLGGWLAVLFVAAGLSALLERQKLQNELQTEAHILHRLASQRADQHDAHLTSLSALATAGEEVRRDLFLDVGATILRFYPRITAIDLVPLAGGGYLTSRPGLPEETAAIVRSAARASSGQLVLAATPSAPGHYLLVKRSPNSDSARFGLALQIDAAALLASDSAFWSRPSVSRTLDLPDGTGLLQGGPAADAAAQFAKPLGSASQPLSFSAGIAPGLTDLLPLQRLLAVAGFTSLLYLIAALGLRQLLRARQAESQARLSAQDARLAHASRVNALGEMASGIAHELTQPLTAILSQAQAGRHLAARGGADQTGPVFEGIASQAKRASAILGRLRSWTRPRTGPAGPAPVQEAIRSVELLLRPEAGRAGVRLAVDPGPSAMTVRADPVELEQILFNLVRNAIEAAAESDEKQVALRARRSGGGVLIEVADSGPGVPPEIRPRLFEPFVTGKPDGTGLGLALCQRLAERMGGDLSLGADAPQTLFRLRLPDAGARPAEAAE</sequence>
<evidence type="ECO:0000313" key="12">
    <source>
        <dbReference type="Proteomes" id="UP000766629"/>
    </source>
</evidence>
<dbReference type="PANTHER" id="PTHR43065">
    <property type="entry name" value="SENSOR HISTIDINE KINASE"/>
    <property type="match status" value="1"/>
</dbReference>
<keyword evidence="9" id="KW-0472">Membrane</keyword>